<gene>
    <name evidence="3" type="ordered locus">ACL_0735</name>
</gene>
<keyword evidence="1" id="KW-0238">DNA-binding</keyword>
<dbReference type="EMBL" id="CP000896">
    <property type="protein sequence ID" value="ABX81351.1"/>
    <property type="molecule type" value="Genomic_DNA"/>
</dbReference>
<dbReference type="SMART" id="SM00530">
    <property type="entry name" value="HTH_XRE"/>
    <property type="match status" value="1"/>
</dbReference>
<dbReference type="eggNOG" id="COG1813">
    <property type="taxonomic scope" value="Bacteria"/>
</dbReference>
<organism evidence="3 4">
    <name type="scientific">Acholeplasma laidlawii (strain PG-8A)</name>
    <dbReference type="NCBI Taxonomy" id="441768"/>
    <lineage>
        <taxon>Bacteria</taxon>
        <taxon>Bacillati</taxon>
        <taxon>Mycoplasmatota</taxon>
        <taxon>Mollicutes</taxon>
        <taxon>Acholeplasmatales</taxon>
        <taxon>Acholeplasmataceae</taxon>
        <taxon>Acholeplasma</taxon>
    </lineage>
</organism>
<evidence type="ECO:0000259" key="2">
    <source>
        <dbReference type="PROSITE" id="PS50943"/>
    </source>
</evidence>
<dbReference type="Proteomes" id="UP000008558">
    <property type="component" value="Chromosome"/>
</dbReference>
<proteinExistence type="predicted"/>
<sequence>MENNNKDLITKYLADNIVYYRKKMALTQLELADKLNYSDKSISKWERGEGVPDIFVIKELSVFLELV</sequence>
<dbReference type="PANTHER" id="PTHR46558">
    <property type="entry name" value="TRACRIPTIONAL REGULATORY PROTEIN-RELATED-RELATED"/>
    <property type="match status" value="1"/>
</dbReference>
<name>A9NG71_ACHLI</name>
<dbReference type="Gene3D" id="1.10.260.40">
    <property type="entry name" value="lambda repressor-like DNA-binding domains"/>
    <property type="match status" value="1"/>
</dbReference>
<dbReference type="KEGG" id="acl:ACL_0735"/>
<dbReference type="InterPro" id="IPR001387">
    <property type="entry name" value="Cro/C1-type_HTH"/>
</dbReference>
<feature type="domain" description="HTH cro/C1-type" evidence="2">
    <location>
        <begin position="17"/>
        <end position="65"/>
    </location>
</feature>
<dbReference type="RefSeq" id="WP_012242682.1">
    <property type="nucleotide sequence ID" value="NC_010163.1"/>
</dbReference>
<accession>A9NG71</accession>
<dbReference type="STRING" id="441768.ACL_0735"/>
<dbReference type="InterPro" id="IPR010982">
    <property type="entry name" value="Lambda_DNA-bd_dom_sf"/>
</dbReference>
<dbReference type="CDD" id="cd00093">
    <property type="entry name" value="HTH_XRE"/>
    <property type="match status" value="1"/>
</dbReference>
<evidence type="ECO:0000313" key="4">
    <source>
        <dbReference type="Proteomes" id="UP000008558"/>
    </source>
</evidence>
<dbReference type="PROSITE" id="PS50943">
    <property type="entry name" value="HTH_CROC1"/>
    <property type="match status" value="1"/>
</dbReference>
<dbReference type="GO" id="GO:0003677">
    <property type="term" value="F:DNA binding"/>
    <property type="evidence" value="ECO:0007669"/>
    <property type="project" value="UniProtKB-KW"/>
</dbReference>
<dbReference type="SUPFAM" id="SSF47413">
    <property type="entry name" value="lambda repressor-like DNA-binding domains"/>
    <property type="match status" value="1"/>
</dbReference>
<reference evidence="3 4" key="1">
    <citation type="journal article" date="2011" name="J. Bacteriol.">
        <title>Complete genome and proteome of Acholeplasma laidlawii.</title>
        <authorList>
            <person name="Lazarev V.N."/>
            <person name="Levitskii S.A."/>
            <person name="Basovskii Y.I."/>
            <person name="Chukin M.M."/>
            <person name="Akopian T.A."/>
            <person name="Vereshchagin V.V."/>
            <person name="Kostrjukova E.S."/>
            <person name="Kovaleva G.Y."/>
            <person name="Kazanov M.D."/>
            <person name="Malko D.B."/>
            <person name="Vitreschak A.G."/>
            <person name="Sernova N.V."/>
            <person name="Gelfand M.S."/>
            <person name="Demina I.A."/>
            <person name="Serebryakova M.V."/>
            <person name="Galyamina M.A."/>
            <person name="Vtyurin N.N."/>
            <person name="Rogov S.I."/>
            <person name="Alexeev D.G."/>
            <person name="Ladygina V.G."/>
            <person name="Govorun V.M."/>
        </authorList>
    </citation>
    <scope>NUCLEOTIDE SEQUENCE [LARGE SCALE GENOMIC DNA]</scope>
    <source>
        <strain evidence="3 4">PG-8A</strain>
    </source>
</reference>
<dbReference type="AlphaFoldDB" id="A9NG71"/>
<dbReference type="Pfam" id="PF01381">
    <property type="entry name" value="HTH_3"/>
    <property type="match status" value="1"/>
</dbReference>
<evidence type="ECO:0000313" key="3">
    <source>
        <dbReference type="EMBL" id="ABX81351.1"/>
    </source>
</evidence>
<dbReference type="PANTHER" id="PTHR46558:SF11">
    <property type="entry name" value="HTH-TYPE TRANSCRIPTIONAL REGULATOR XRE"/>
    <property type="match status" value="1"/>
</dbReference>
<keyword evidence="4" id="KW-1185">Reference proteome</keyword>
<dbReference type="HOGENOM" id="CLU_2802518_0_0_14"/>
<protein>
    <submittedName>
        <fullName evidence="3">Transcriptional regulator, XRE family, putative</fullName>
    </submittedName>
</protein>
<dbReference type="OrthoDB" id="9813152at2"/>
<evidence type="ECO:0000256" key="1">
    <source>
        <dbReference type="ARBA" id="ARBA00023125"/>
    </source>
</evidence>
<dbReference type="GeneID" id="41338896"/>